<dbReference type="EMBL" id="LAZR01043317">
    <property type="protein sequence ID" value="KKL07376.1"/>
    <property type="molecule type" value="Genomic_DNA"/>
</dbReference>
<comment type="caution">
    <text evidence="1">The sequence shown here is derived from an EMBL/GenBank/DDBJ whole genome shotgun (WGS) entry which is preliminary data.</text>
</comment>
<accession>A0A0F9CNZ6</accession>
<evidence type="ECO:0000313" key="1">
    <source>
        <dbReference type="EMBL" id="KKL07376.1"/>
    </source>
</evidence>
<dbReference type="AlphaFoldDB" id="A0A0F9CNZ6"/>
<sequence length="148" mass="16503">MRDRLRLAAIPLMVLLTIGMVACEKKVTRKLLRYNSAVVEATTELQFQAIDAYGAQEIGVDEARGIVTGTTQVIRVSRELNDVLAQIEQWTPDNRTQVFDLITQLADSVRQLNHDGVLRIKNDAKRAAFNKTLLVIEAALTAMRGVLQ</sequence>
<gene>
    <name evidence="1" type="ORF">LCGC14_2586650</name>
</gene>
<proteinExistence type="predicted"/>
<dbReference type="PROSITE" id="PS51257">
    <property type="entry name" value="PROKAR_LIPOPROTEIN"/>
    <property type="match status" value="1"/>
</dbReference>
<reference evidence="1" key="1">
    <citation type="journal article" date="2015" name="Nature">
        <title>Complex archaea that bridge the gap between prokaryotes and eukaryotes.</title>
        <authorList>
            <person name="Spang A."/>
            <person name="Saw J.H."/>
            <person name="Jorgensen S.L."/>
            <person name="Zaremba-Niedzwiedzka K."/>
            <person name="Martijn J."/>
            <person name="Lind A.E."/>
            <person name="van Eijk R."/>
            <person name="Schleper C."/>
            <person name="Guy L."/>
            <person name="Ettema T.J."/>
        </authorList>
    </citation>
    <scope>NUCLEOTIDE SEQUENCE</scope>
</reference>
<protein>
    <submittedName>
        <fullName evidence="1">Uncharacterized protein</fullName>
    </submittedName>
</protein>
<name>A0A0F9CNZ6_9ZZZZ</name>
<organism evidence="1">
    <name type="scientific">marine sediment metagenome</name>
    <dbReference type="NCBI Taxonomy" id="412755"/>
    <lineage>
        <taxon>unclassified sequences</taxon>
        <taxon>metagenomes</taxon>
        <taxon>ecological metagenomes</taxon>
    </lineage>
</organism>